<proteinExistence type="predicted"/>
<sequence length="96" mass="10981">MIESLNLLRYSIALVLEEPPLRGVDFHATYGVIPDRPQACKALGFTLPLVELVLQQHECDRIPQLRFGLLSNSWYSLAHFVRSFATCPTRPPFRIE</sequence>
<organism evidence="1 2">
    <name type="scientific">Senna tora</name>
    <dbReference type="NCBI Taxonomy" id="362788"/>
    <lineage>
        <taxon>Eukaryota</taxon>
        <taxon>Viridiplantae</taxon>
        <taxon>Streptophyta</taxon>
        <taxon>Embryophyta</taxon>
        <taxon>Tracheophyta</taxon>
        <taxon>Spermatophyta</taxon>
        <taxon>Magnoliopsida</taxon>
        <taxon>eudicotyledons</taxon>
        <taxon>Gunneridae</taxon>
        <taxon>Pentapetalae</taxon>
        <taxon>rosids</taxon>
        <taxon>fabids</taxon>
        <taxon>Fabales</taxon>
        <taxon>Fabaceae</taxon>
        <taxon>Caesalpinioideae</taxon>
        <taxon>Cassia clade</taxon>
        <taxon>Senna</taxon>
    </lineage>
</organism>
<dbReference type="Proteomes" id="UP000634136">
    <property type="component" value="Unassembled WGS sequence"/>
</dbReference>
<reference evidence="1" key="1">
    <citation type="submission" date="2020-09" db="EMBL/GenBank/DDBJ databases">
        <title>Genome-Enabled Discovery of Anthraquinone Biosynthesis in Senna tora.</title>
        <authorList>
            <person name="Kang S.-H."/>
            <person name="Pandey R.P."/>
            <person name="Lee C.-M."/>
            <person name="Sim J.-S."/>
            <person name="Jeong J.-T."/>
            <person name="Choi B.-S."/>
            <person name="Jung M."/>
            <person name="Ginzburg D."/>
            <person name="Zhao K."/>
            <person name="Won S.Y."/>
            <person name="Oh T.-J."/>
            <person name="Yu Y."/>
            <person name="Kim N.-H."/>
            <person name="Lee O.R."/>
            <person name="Lee T.-H."/>
            <person name="Bashyal P."/>
            <person name="Kim T.-S."/>
            <person name="Lee W.-H."/>
            <person name="Kawkins C."/>
            <person name="Kim C.-K."/>
            <person name="Kim J.S."/>
            <person name="Ahn B.O."/>
            <person name="Rhee S.Y."/>
            <person name="Sohng J.K."/>
        </authorList>
    </citation>
    <scope>NUCLEOTIDE SEQUENCE</scope>
    <source>
        <tissue evidence="1">Leaf</tissue>
    </source>
</reference>
<keyword evidence="2" id="KW-1185">Reference proteome</keyword>
<name>A0A834THT9_9FABA</name>
<comment type="caution">
    <text evidence="1">The sequence shown here is derived from an EMBL/GenBank/DDBJ whole genome shotgun (WGS) entry which is preliminary data.</text>
</comment>
<accession>A0A834THT9</accession>
<dbReference type="AlphaFoldDB" id="A0A834THT9"/>
<evidence type="ECO:0000313" key="1">
    <source>
        <dbReference type="EMBL" id="KAF7822462.1"/>
    </source>
</evidence>
<protein>
    <submittedName>
        <fullName evidence="1">Uncharacterized protein</fullName>
    </submittedName>
</protein>
<dbReference type="EMBL" id="JAAIUW010000007">
    <property type="protein sequence ID" value="KAF7822462.1"/>
    <property type="molecule type" value="Genomic_DNA"/>
</dbReference>
<evidence type="ECO:0000313" key="2">
    <source>
        <dbReference type="Proteomes" id="UP000634136"/>
    </source>
</evidence>
<gene>
    <name evidence="1" type="ORF">G2W53_020606</name>
</gene>